<dbReference type="EMBL" id="MRCU01000012">
    <property type="protein sequence ID" value="RKK09766.1"/>
    <property type="molecule type" value="Genomic_DNA"/>
</dbReference>
<evidence type="ECO:0000256" key="1">
    <source>
        <dbReference type="SAM" id="Coils"/>
    </source>
</evidence>
<evidence type="ECO:0000313" key="2">
    <source>
        <dbReference type="EMBL" id="RKK09766.1"/>
    </source>
</evidence>
<keyword evidence="1" id="KW-0175">Coiled coil</keyword>
<feature type="coiled-coil region" evidence="1">
    <location>
        <begin position="521"/>
        <end position="548"/>
    </location>
</feature>
<protein>
    <submittedName>
        <fullName evidence="2">Uncharacterized protein</fullName>
    </submittedName>
</protein>
<sequence>MSDNLLLVPVQLHAFILNPAVCNEEGDDGARIVPITQPNYTFLRLDNFVVQNDVLRHIDGHNCAPASKNSRMTDLGARNQEGSPAYRRNRHGVYIHWILPQVYRTGVTSADSVSKQTRNDARLKHGLQVLPDGKAAEVTTPEFIQPPTRWLVVRKLDMSSIDQKDEVEKHFREYQAWVIESDYLWALDDIPLDYDLEVDVTPFVMGAEGSKVNVEQQAEVFIGRKTRLEDWKPKKEDKHIDITLLRSNNELFADFQLHNSNVFSMLDNFDYIGDDGETYYLENAKASYYLFGWHSDSKNDPLWDKHDYTHAERLESLFMTLQDTDIPETKAWLESSEPARLCCHGAMYDVTWDHGNKPAKVPADNYSARIKDQRLPVLSVGTTPLEALTTYCNAHKSKDPGLIGRIEADIIAIEALLHTRDDGVEGQREAADTVYNWNFSRSKAGTHFELGSKDTSGKPTIPNSETITALREVNEYQQLLDACERMVKQRRWDMFSRWWKYVSDVSNQDREKRSDEDVRAAERLATRIYQLEKQIEDLRGKVEGKLKKEELSDTKQGAQPFFYRGRDPTLLVGGIESGWPDDFSENVAVRLPVQTVSNIDVPPFLADLLTLIPRIFTDEMSVRAAESLLKEFYSLQPGLDLYPEDRLPHGQVYPQFHEPSPPEGTTSRDEWGDTQPWFPLFVEWEVEYFHIPFEKWTLDETITHVSKPPQMRYGIDVSDGKPLWKKLENDKPHDVRVLSGRVLILPQPSFSLRAKVRQLFSETPPSILDEYIKGKENRDQLLKDIEKLPFLSCPLTGFTEGLVTIHQGTHIKPENKTVTSQGENVSVFDAAEFRNAGLTKDKLAKIMGNSALTPFASSVNFIDERHCPFKPVEHGQMRFRKLNIIDKFGQAILAVDPQPRVGGPPPLYPCISNFYEPQHMTINGKIVPNTVLESHNGLCEFIQLPPQINQDARLNANFVIPTTDDNRPGDKSYWRPTMEWEMPIWGWILTNYADYGIQLFLADGTFYGEVRIGGADGSMDSPKWSPFEPPKDYNPQETARLDALIARLTRPNDTKYIQGFWTMLTTAIDSLPPAPSAYAQFLGSVVGKPFALVNMGWSVELSGPSLAIQSTSAKKTEPERLLINPDPKNEDQSYIFQVKLGDKERAFDGLVGYFEGFDKPHPETKEELNYDVVNTYFIPRDTDGNPIFKDSFKPVTSETYPKFRPYWIPPVEESRDKDKPASPESYADQRNSKMSIFGAIIDPFTSVHAYSSFLPAKELALPSWTCQSAMNKMLAFLHAGPMTLTSDVGPFKPDQRLTIEKAKQKPPRDLGLLPIGSGDWNWLQPYVDGDSGVPAYNAFGIDKKGNLMKPGFEKGPYTSIEGFLQLRRPLMAEKADD</sequence>
<proteinExistence type="predicted"/>
<accession>A0A3L6MXQ7</accession>
<gene>
    <name evidence="2" type="ORF">BFJ65_g16211</name>
</gene>
<evidence type="ECO:0000313" key="3">
    <source>
        <dbReference type="Proteomes" id="UP000270866"/>
    </source>
</evidence>
<organism evidence="2 3">
    <name type="scientific">Fusarium oxysporum f. sp. cepae</name>
    <dbReference type="NCBI Taxonomy" id="396571"/>
    <lineage>
        <taxon>Eukaryota</taxon>
        <taxon>Fungi</taxon>
        <taxon>Dikarya</taxon>
        <taxon>Ascomycota</taxon>
        <taxon>Pezizomycotina</taxon>
        <taxon>Sordariomycetes</taxon>
        <taxon>Hypocreomycetidae</taxon>
        <taxon>Hypocreales</taxon>
        <taxon>Nectriaceae</taxon>
        <taxon>Fusarium</taxon>
        <taxon>Fusarium oxysporum species complex</taxon>
    </lineage>
</organism>
<name>A0A3L6MXQ7_FUSOX</name>
<reference evidence="2 3" key="1">
    <citation type="journal article" date="2018" name="Sci. Rep.">
        <title>Characterisation of pathogen-specific regions and novel effector candidates in Fusarium oxysporum f. sp. cepae.</title>
        <authorList>
            <person name="Armitage A.D."/>
            <person name="Taylor A."/>
            <person name="Sobczyk M.K."/>
            <person name="Baxter L."/>
            <person name="Greenfield B.P."/>
            <person name="Bates H.J."/>
            <person name="Wilson F."/>
            <person name="Jackson A.C."/>
            <person name="Ott S."/>
            <person name="Harrison R.J."/>
            <person name="Clarkson J.P."/>
        </authorList>
    </citation>
    <scope>NUCLEOTIDE SEQUENCE [LARGE SCALE GENOMIC DNA]</scope>
    <source>
        <strain evidence="2 3">FoC_Fus2</strain>
    </source>
</reference>
<comment type="caution">
    <text evidence="2">The sequence shown here is derived from an EMBL/GenBank/DDBJ whole genome shotgun (WGS) entry which is preliminary data.</text>
</comment>
<dbReference type="Proteomes" id="UP000270866">
    <property type="component" value="Unassembled WGS sequence"/>
</dbReference>